<feature type="domain" description="TPM" evidence="3">
    <location>
        <begin position="47"/>
        <end position="170"/>
    </location>
</feature>
<gene>
    <name evidence="4" type="ORF">WH159_07615</name>
</gene>
<name>A0ABU8Q3U5_9SPHN</name>
<evidence type="ECO:0000313" key="4">
    <source>
        <dbReference type="EMBL" id="MEJ5094407.1"/>
    </source>
</evidence>
<proteinExistence type="predicted"/>
<keyword evidence="5" id="KW-1185">Reference proteome</keyword>
<feature type="chain" id="PRO_5045257062" evidence="2">
    <location>
        <begin position="20"/>
        <end position="173"/>
    </location>
</feature>
<accession>A0ABU8Q3U5</accession>
<dbReference type="InterPro" id="IPR007621">
    <property type="entry name" value="TPM_dom"/>
</dbReference>
<dbReference type="RefSeq" id="WP_132884401.1">
    <property type="nucleotide sequence ID" value="NZ_JBBGZA010000001.1"/>
</dbReference>
<evidence type="ECO:0000313" key="5">
    <source>
        <dbReference type="Proteomes" id="UP001380365"/>
    </source>
</evidence>
<dbReference type="PANTHER" id="PTHR30373">
    <property type="entry name" value="UPF0603 PROTEIN YGCG"/>
    <property type="match status" value="1"/>
</dbReference>
<reference evidence="4 5" key="1">
    <citation type="submission" date="2023-12" db="EMBL/GenBank/DDBJ databases">
        <title>Gut-associated functions are favored during microbiome assembly across C. elegans life.</title>
        <authorList>
            <person name="Zimmermann J."/>
        </authorList>
    </citation>
    <scope>NUCLEOTIDE SEQUENCE [LARGE SCALE GENOMIC DNA]</scope>
    <source>
        <strain evidence="4 5">JUb134</strain>
    </source>
</reference>
<comment type="caution">
    <text evidence="4">The sequence shown here is derived from an EMBL/GenBank/DDBJ whole genome shotgun (WGS) entry which is preliminary data.</text>
</comment>
<dbReference type="PROSITE" id="PS51257">
    <property type="entry name" value="PROKAR_LIPOPROTEIN"/>
    <property type="match status" value="1"/>
</dbReference>
<dbReference type="EMBL" id="JBBGZA010000001">
    <property type="protein sequence ID" value="MEJ5094407.1"/>
    <property type="molecule type" value="Genomic_DNA"/>
</dbReference>
<organism evidence="4 5">
    <name type="scientific">Sphingomonas molluscorum</name>
    <dbReference type="NCBI Taxonomy" id="418184"/>
    <lineage>
        <taxon>Bacteria</taxon>
        <taxon>Pseudomonadati</taxon>
        <taxon>Pseudomonadota</taxon>
        <taxon>Alphaproteobacteria</taxon>
        <taxon>Sphingomonadales</taxon>
        <taxon>Sphingomonadaceae</taxon>
        <taxon>Sphingomonas</taxon>
    </lineage>
</organism>
<feature type="signal peptide" evidence="2">
    <location>
        <begin position="1"/>
        <end position="19"/>
    </location>
</feature>
<keyword evidence="2" id="KW-0732">Signal</keyword>
<sequence length="173" mass="18184">MKQLTLLMLALAAACSVGSAGNSSIEDSRSRQSPASSQPAVVPTGYVTDAAGIIDATREEALSKRLYALEQATGHQMVIVTVPSLDGQDISHFTTALANAWGIGRAENDDGVVLLVAPNERKVRIAVGYGLEKTLPDALCGHIIEEQMLPRFRQGDLATGIEAGATALINQLT</sequence>
<dbReference type="PANTHER" id="PTHR30373:SF2">
    <property type="entry name" value="UPF0603 PROTEIN YGCG"/>
    <property type="match status" value="1"/>
</dbReference>
<protein>
    <submittedName>
        <fullName evidence="4">TPM domain-containing protein</fullName>
    </submittedName>
</protein>
<feature type="compositionally biased region" description="Low complexity" evidence="1">
    <location>
        <begin position="31"/>
        <end position="40"/>
    </location>
</feature>
<dbReference type="Gene3D" id="3.10.310.50">
    <property type="match status" value="1"/>
</dbReference>
<evidence type="ECO:0000256" key="1">
    <source>
        <dbReference type="SAM" id="MobiDB-lite"/>
    </source>
</evidence>
<dbReference type="Pfam" id="PF04536">
    <property type="entry name" value="TPM_phosphatase"/>
    <property type="match status" value="1"/>
</dbReference>
<evidence type="ECO:0000259" key="3">
    <source>
        <dbReference type="Pfam" id="PF04536"/>
    </source>
</evidence>
<dbReference type="Proteomes" id="UP001380365">
    <property type="component" value="Unassembled WGS sequence"/>
</dbReference>
<evidence type="ECO:0000256" key="2">
    <source>
        <dbReference type="SAM" id="SignalP"/>
    </source>
</evidence>
<feature type="region of interest" description="Disordered" evidence="1">
    <location>
        <begin position="22"/>
        <end position="41"/>
    </location>
</feature>